<dbReference type="PATRIC" id="fig|1365965.3.peg.566"/>
<feature type="compositionally biased region" description="Low complexity" evidence="1">
    <location>
        <begin position="167"/>
        <end position="188"/>
    </location>
</feature>
<reference evidence="2 3" key="1">
    <citation type="journal article" date="2015" name="Int J Genomics">
        <title>Comparative Genomics Revealed Genetic Diversity and Species/Strain-Level Differences in Carbohydrate Metabolism of Three Probiotic Bifidobacterial Species.</title>
        <authorList>
            <person name="Odamaki T."/>
            <person name="Horigome A."/>
            <person name="Sugahara H."/>
            <person name="Hashikura N."/>
            <person name="Minami J."/>
            <person name="Xiao J.Z."/>
            <person name="Abe F."/>
        </authorList>
    </citation>
    <scope>NUCLEOTIDE SEQUENCE [LARGE SCALE GENOMIC DNA]</scope>
    <source>
        <strain evidence="2 3">MCC 1128</strain>
    </source>
</reference>
<feature type="region of interest" description="Disordered" evidence="1">
    <location>
        <begin position="116"/>
        <end position="188"/>
    </location>
</feature>
<proteinExistence type="predicted"/>
<evidence type="ECO:0000313" key="3">
    <source>
        <dbReference type="Proteomes" id="UP000037193"/>
    </source>
</evidence>
<dbReference type="AlphaFoldDB" id="A0A0L7B5D2"/>
<evidence type="ECO:0000256" key="1">
    <source>
        <dbReference type="SAM" id="MobiDB-lite"/>
    </source>
</evidence>
<protein>
    <submittedName>
        <fullName evidence="2">Uncharacterized protein</fullName>
    </submittedName>
</protein>
<comment type="caution">
    <text evidence="2">The sequence shown here is derived from an EMBL/GenBank/DDBJ whole genome shotgun (WGS) entry which is preliminary data.</text>
</comment>
<dbReference type="EMBL" id="AVQD01000004">
    <property type="protein sequence ID" value="KOA42664.1"/>
    <property type="molecule type" value="Genomic_DNA"/>
</dbReference>
<sequence>MSVNFDSTFGFDPAVQDSSMAARGLYATMVTWCDHQIYTRPDSFDGTFDLKRVRSVGGTVRLVRELVENGLFEEAGEGVYRVVTRRGLAVFGSFKNQKKPLTPEEAAELHEKKVVAGHAGGKASGESRRAKAEANRKQNEADAKQTASTSTKQTGSTTVPNQTKTMPSSSPDPSGPGSKQTASVAEAEARALADPFATAWNAYPRHTGSRREAEKAWAAAVAGHDGTSAVTEAQLIGAVIAYAKTVDDPRYAPNMSRWLRQGAYMDTMPSQPKPYRHALPDGTVIDDRWITGHIRDHVPVGTFTDAMRADFWASVKTGIDPEQKAKEIINECQRKASR</sequence>
<organism evidence="2 3">
    <name type="scientific">Bifidobacterium breve MCC 1128</name>
    <dbReference type="NCBI Taxonomy" id="1365965"/>
    <lineage>
        <taxon>Bacteria</taxon>
        <taxon>Bacillati</taxon>
        <taxon>Actinomycetota</taxon>
        <taxon>Actinomycetes</taxon>
        <taxon>Bifidobacteriales</taxon>
        <taxon>Bifidobacteriaceae</taxon>
        <taxon>Bifidobacterium</taxon>
    </lineage>
</organism>
<dbReference type="Proteomes" id="UP000037193">
    <property type="component" value="Unassembled WGS sequence"/>
</dbReference>
<dbReference type="RefSeq" id="WP_010081022.1">
    <property type="nucleotide sequence ID" value="NZ_AVQD01000004.1"/>
</dbReference>
<feature type="compositionally biased region" description="Basic and acidic residues" evidence="1">
    <location>
        <begin position="125"/>
        <end position="143"/>
    </location>
</feature>
<feature type="compositionally biased region" description="Polar residues" evidence="1">
    <location>
        <begin position="145"/>
        <end position="166"/>
    </location>
</feature>
<name>A0A0L7B5D2_BIFBR</name>
<accession>A0A0L7B5D2</accession>
<gene>
    <name evidence="2" type="ORF">BBM1128_02805</name>
</gene>
<evidence type="ECO:0000313" key="2">
    <source>
        <dbReference type="EMBL" id="KOA42664.1"/>
    </source>
</evidence>